<dbReference type="SMART" id="SM00743">
    <property type="entry name" value="Agenet"/>
    <property type="match status" value="2"/>
</dbReference>
<keyword evidence="1" id="KW-0813">Transport</keyword>
<reference evidence="6 7" key="1">
    <citation type="journal article" date="2006" name="Science">
        <title>The genome of black cottonwood, Populus trichocarpa (Torr. &amp; Gray).</title>
        <authorList>
            <person name="Tuskan G.A."/>
            <person name="Difazio S."/>
            <person name="Jansson S."/>
            <person name="Bohlmann J."/>
            <person name="Grigoriev I."/>
            <person name="Hellsten U."/>
            <person name="Putnam N."/>
            <person name="Ralph S."/>
            <person name="Rombauts S."/>
            <person name="Salamov A."/>
            <person name="Schein J."/>
            <person name="Sterck L."/>
            <person name="Aerts A."/>
            <person name="Bhalerao R.R."/>
            <person name="Bhalerao R.P."/>
            <person name="Blaudez D."/>
            <person name="Boerjan W."/>
            <person name="Brun A."/>
            <person name="Brunner A."/>
            <person name="Busov V."/>
            <person name="Campbell M."/>
            <person name="Carlson J."/>
            <person name="Chalot M."/>
            <person name="Chapman J."/>
            <person name="Chen G.L."/>
            <person name="Cooper D."/>
            <person name="Coutinho P.M."/>
            <person name="Couturier J."/>
            <person name="Covert S."/>
            <person name="Cronk Q."/>
            <person name="Cunningham R."/>
            <person name="Davis J."/>
            <person name="Degroeve S."/>
            <person name="Dejardin A."/>
            <person name="Depamphilis C."/>
            <person name="Detter J."/>
            <person name="Dirks B."/>
            <person name="Dubchak I."/>
            <person name="Duplessis S."/>
            <person name="Ehlting J."/>
            <person name="Ellis B."/>
            <person name="Gendler K."/>
            <person name="Goodstein D."/>
            <person name="Gribskov M."/>
            <person name="Grimwood J."/>
            <person name="Groover A."/>
            <person name="Gunter L."/>
            <person name="Hamberger B."/>
            <person name="Heinze B."/>
            <person name="Helariutta Y."/>
            <person name="Henrissat B."/>
            <person name="Holligan D."/>
            <person name="Holt R."/>
            <person name="Huang W."/>
            <person name="Islam-Faridi N."/>
            <person name="Jones S."/>
            <person name="Jones-Rhoades M."/>
            <person name="Jorgensen R."/>
            <person name="Joshi C."/>
            <person name="Kangasjarvi J."/>
            <person name="Karlsson J."/>
            <person name="Kelleher C."/>
            <person name="Kirkpatrick R."/>
            <person name="Kirst M."/>
            <person name="Kohler A."/>
            <person name="Kalluri U."/>
            <person name="Larimer F."/>
            <person name="Leebens-Mack J."/>
            <person name="Leple J.C."/>
            <person name="Locascio P."/>
            <person name="Lou Y."/>
            <person name="Lucas S."/>
            <person name="Martin F."/>
            <person name="Montanini B."/>
            <person name="Napoli C."/>
            <person name="Nelson D.R."/>
            <person name="Nelson C."/>
            <person name="Nieminen K."/>
            <person name="Nilsson O."/>
            <person name="Pereda V."/>
            <person name="Peter G."/>
            <person name="Philippe R."/>
            <person name="Pilate G."/>
            <person name="Poliakov A."/>
            <person name="Razumovskaya J."/>
            <person name="Richardson P."/>
            <person name="Rinaldi C."/>
            <person name="Ritland K."/>
            <person name="Rouze P."/>
            <person name="Ryaboy D."/>
            <person name="Schmutz J."/>
            <person name="Schrader J."/>
            <person name="Segerman B."/>
            <person name="Shin H."/>
            <person name="Siddiqui A."/>
            <person name="Sterky F."/>
            <person name="Terry A."/>
            <person name="Tsai C.J."/>
            <person name="Uberbacher E."/>
            <person name="Unneberg P."/>
            <person name="Vahala J."/>
            <person name="Wall K."/>
            <person name="Wessler S."/>
            <person name="Yang G."/>
            <person name="Yin T."/>
            <person name="Douglas C."/>
            <person name="Marra M."/>
            <person name="Sandberg G."/>
            <person name="Van de Peer Y."/>
            <person name="Rokhsar D."/>
        </authorList>
    </citation>
    <scope>NUCLEOTIDE SEQUENCE [LARGE SCALE GENOMIC DNA]</scope>
    <source>
        <strain evidence="7">cv. Nisqually</strain>
    </source>
</reference>
<keyword evidence="7" id="KW-1185">Reference proteome</keyword>
<evidence type="ECO:0000313" key="7">
    <source>
        <dbReference type="Proteomes" id="UP000006729"/>
    </source>
</evidence>
<dbReference type="Pfam" id="PF05641">
    <property type="entry name" value="Agenet"/>
    <property type="match status" value="2"/>
</dbReference>
<feature type="region of interest" description="Disordered" evidence="4">
    <location>
        <begin position="417"/>
        <end position="439"/>
    </location>
</feature>
<feature type="compositionally biased region" description="Polar residues" evidence="4">
    <location>
        <begin position="215"/>
        <end position="228"/>
    </location>
</feature>
<dbReference type="CDD" id="cd20405">
    <property type="entry name" value="Tudor_Agenet_AtDUF_rpt1_3"/>
    <property type="match status" value="1"/>
</dbReference>
<organism evidence="6 7">
    <name type="scientific">Populus trichocarpa</name>
    <name type="common">Western balsam poplar</name>
    <name type="synonym">Populus balsamifera subsp. trichocarpa</name>
    <dbReference type="NCBI Taxonomy" id="3694"/>
    <lineage>
        <taxon>Eukaryota</taxon>
        <taxon>Viridiplantae</taxon>
        <taxon>Streptophyta</taxon>
        <taxon>Embryophyta</taxon>
        <taxon>Tracheophyta</taxon>
        <taxon>Spermatophyta</taxon>
        <taxon>Magnoliopsida</taxon>
        <taxon>eudicotyledons</taxon>
        <taxon>Gunneridae</taxon>
        <taxon>Pentapetalae</taxon>
        <taxon>rosids</taxon>
        <taxon>fabids</taxon>
        <taxon>Malpighiales</taxon>
        <taxon>Salicaceae</taxon>
        <taxon>Saliceae</taxon>
        <taxon>Populus</taxon>
    </lineage>
</organism>
<keyword evidence="3" id="KW-0175">Coiled coil</keyword>
<evidence type="ECO:0000313" key="6">
    <source>
        <dbReference type="EMBL" id="RQP00068.1"/>
    </source>
</evidence>
<protein>
    <recommendedName>
        <fullName evidence="5">Agenet domain-containing protein</fullName>
    </recommendedName>
</protein>
<accession>A0A3N7FYL8</accession>
<dbReference type="AlphaFoldDB" id="A0A3N7FYL8"/>
<gene>
    <name evidence="6" type="ORF">POPTR_014G117800</name>
</gene>
<sequence length="776" mass="86053">MAGLDSNPQPQQNPHQQNQTSTVFFNKGEEVEVSSEQEGFRGAWYLATILDFPTPSQPQSASEKKRKAIVQYKTLVTEDGPAPLLEQVDPQLIRPLPPQDSLKNGGVFQENEAIDASLRYGWWSGVVKKVLDRGARYMVYFDNPPDVLDFDAKDLRIHLDWVDGKWVRPEMQQEVRILSDSRGQFGSTNNNKNPDVAELHKSSSASEDKTKEKTVSTSIRNMPEQSTHLGEKSAKKPKPTLFNCSGMRSNPSSMLIEIDAIEAPLSVSALQSRNIPIEMSSNEMLCGFTSSKTGGKRTRCIEKLVDAQPSNKTENSSAGKATKTKQLKVLELDCQKVEIITRIGRVTKSPFRSPNASAAVKDGNAVDVAVQGISEIDFKTKEIEVPFIMGLKATEGIYQDDKETLKLLRDQKKSLNDSAKDKNLEHVGSSQRRKRGRPCKLTINSKASVTSREDLGSGDIADEVVQVVVKDLTTNEVEWLTQARMEPKVSQNSSRERTSEVSKTDFMSREVDAAVAAASKNVADDDQPLSTWFGGVHASTSLGELRSSTGRAASGGSEAREKQAVAVESCTIDAKGNDTLVENQSVPFVKRSPVWNTIESMEVFRAIPQKLHFHPLTECKEEYREGSAIGIMVTFASLFDKITSLQFDDCRSILESTLESLLDLEKHGFDITVPRGRLNELLSIKDGQGEVLNESKDAEGKLRVHTDEKRKLEEKRNDIEKKITELQEELALTKAKMGVKNLDLSKLQSHANAINERIKNARDHFGKVASAPWNPP</sequence>
<dbReference type="InterPro" id="IPR014002">
    <property type="entry name" value="Agenet_dom_plant"/>
</dbReference>
<dbReference type="PANTHER" id="PTHR31917">
    <property type="entry name" value="AGENET DOMAIN-CONTAINING PROTEIN-RELATED"/>
    <property type="match status" value="1"/>
</dbReference>
<evidence type="ECO:0000256" key="4">
    <source>
        <dbReference type="SAM" id="MobiDB-lite"/>
    </source>
</evidence>
<proteinExistence type="predicted"/>
<name>A0A3N7FYL8_POPTR</name>
<evidence type="ECO:0000256" key="3">
    <source>
        <dbReference type="SAM" id="Coils"/>
    </source>
</evidence>
<feature type="compositionally biased region" description="Low complexity" evidence="4">
    <location>
        <begin position="7"/>
        <end position="19"/>
    </location>
</feature>
<dbReference type="Pfam" id="PF05266">
    <property type="entry name" value="DUF724"/>
    <property type="match status" value="1"/>
</dbReference>
<evidence type="ECO:0000256" key="2">
    <source>
        <dbReference type="ARBA" id="ARBA00022604"/>
    </source>
</evidence>
<dbReference type="PANTHER" id="PTHR31917:SF153">
    <property type="entry name" value="DUF724 DOMAIN-CONTAINING PROTEIN 3-RELATED"/>
    <property type="match status" value="1"/>
</dbReference>
<feature type="compositionally biased region" description="Polar residues" evidence="4">
    <location>
        <begin position="181"/>
        <end position="193"/>
    </location>
</feature>
<evidence type="ECO:0000259" key="5">
    <source>
        <dbReference type="SMART" id="SM00743"/>
    </source>
</evidence>
<feature type="compositionally biased region" description="Basic and acidic residues" evidence="4">
    <location>
        <begin position="195"/>
        <end position="214"/>
    </location>
</feature>
<dbReference type="CDD" id="cd20406">
    <property type="entry name" value="Tudor_Agenet_AtDUF_rpt2_4"/>
    <property type="match status" value="1"/>
</dbReference>
<dbReference type="InterPro" id="IPR008395">
    <property type="entry name" value="Agenet-like_dom"/>
</dbReference>
<keyword evidence="2" id="KW-0341">Growth regulation</keyword>
<dbReference type="EMBL" id="CM009303">
    <property type="protein sequence ID" value="RQP00068.1"/>
    <property type="molecule type" value="Genomic_DNA"/>
</dbReference>
<feature type="coiled-coil region" evidence="3">
    <location>
        <begin position="695"/>
        <end position="764"/>
    </location>
</feature>
<feature type="region of interest" description="Disordered" evidence="4">
    <location>
        <begin position="1"/>
        <end position="23"/>
    </location>
</feature>
<feature type="domain" description="Agenet" evidence="5">
    <location>
        <begin position="23"/>
        <end position="101"/>
    </location>
</feature>
<dbReference type="Proteomes" id="UP000006729">
    <property type="component" value="Chromosome 14"/>
</dbReference>
<feature type="domain" description="Agenet" evidence="5">
    <location>
        <begin position="106"/>
        <end position="163"/>
    </location>
</feature>
<dbReference type="InterPro" id="IPR007930">
    <property type="entry name" value="DUF724"/>
</dbReference>
<feature type="region of interest" description="Disordered" evidence="4">
    <location>
        <begin position="178"/>
        <end position="243"/>
    </location>
</feature>
<evidence type="ECO:0000256" key="1">
    <source>
        <dbReference type="ARBA" id="ARBA00022448"/>
    </source>
</evidence>